<dbReference type="GO" id="GO:0005524">
    <property type="term" value="F:ATP binding"/>
    <property type="evidence" value="ECO:0007669"/>
    <property type="project" value="InterPro"/>
</dbReference>
<evidence type="ECO:0000313" key="15">
    <source>
        <dbReference type="Proteomes" id="UP000320333"/>
    </source>
</evidence>
<evidence type="ECO:0000256" key="9">
    <source>
        <dbReference type="ARBA" id="ARBA00023235"/>
    </source>
</evidence>
<proteinExistence type="inferred from homology"/>
<feature type="active site" description="O-(5'-phospho-DNA)-tyrosine intermediate" evidence="10">
    <location>
        <position position="198"/>
    </location>
</feature>
<evidence type="ECO:0000256" key="5">
    <source>
        <dbReference type="ARBA" id="ARBA00022723"/>
    </source>
</evidence>
<dbReference type="Pfam" id="PF21180">
    <property type="entry name" value="TOP6A-Spo11_Toprim"/>
    <property type="match status" value="2"/>
</dbReference>
<accession>A0A507F8N4</accession>
<dbReference type="Proteomes" id="UP000320333">
    <property type="component" value="Unassembled WGS sequence"/>
</dbReference>
<feature type="region of interest" description="Disordered" evidence="11">
    <location>
        <begin position="1"/>
        <end position="54"/>
    </location>
</feature>
<dbReference type="Gene3D" id="3.40.1360.10">
    <property type="match status" value="2"/>
</dbReference>
<protein>
    <recommendedName>
        <fullName evidence="4">DNA topoisomerase (ATP-hydrolyzing)</fullName>
        <ecNumber evidence="4">5.6.2.2</ecNumber>
    </recommendedName>
</protein>
<dbReference type="OrthoDB" id="521512at2759"/>
<comment type="cofactor">
    <cofactor evidence="2">
        <name>Mg(2+)</name>
        <dbReference type="ChEBI" id="CHEBI:18420"/>
    </cofactor>
</comment>
<keyword evidence="8 10" id="KW-0238">DNA-binding</keyword>
<evidence type="ECO:0000256" key="1">
    <source>
        <dbReference type="ARBA" id="ARBA00000185"/>
    </source>
</evidence>
<keyword evidence="15" id="KW-1185">Reference proteome</keyword>
<gene>
    <name evidence="14" type="ORF">CcCBS67573_g06014</name>
</gene>
<name>A0A507F8N4_9FUNG</name>
<reference evidence="14 15" key="1">
    <citation type="journal article" date="2019" name="Sci. Rep.">
        <title>Comparative genomics of chytrid fungi reveal insights into the obligate biotrophic and pathogenic lifestyle of Synchytrium endobioticum.</title>
        <authorList>
            <person name="van de Vossenberg B.T.L.H."/>
            <person name="Warris S."/>
            <person name="Nguyen H.D.T."/>
            <person name="van Gent-Pelzer M.P.E."/>
            <person name="Joly D.L."/>
            <person name="van de Geest H.C."/>
            <person name="Bonants P.J.M."/>
            <person name="Smith D.S."/>
            <person name="Levesque C.A."/>
            <person name="van der Lee T.A.J."/>
        </authorList>
    </citation>
    <scope>NUCLEOTIDE SEQUENCE [LARGE SCALE GENOMIC DNA]</scope>
    <source>
        <strain evidence="14 15">CBS 675.73</strain>
    </source>
</reference>
<dbReference type="Pfam" id="PF04406">
    <property type="entry name" value="TP6A_N"/>
    <property type="match status" value="1"/>
</dbReference>
<keyword evidence="7 10" id="KW-0799">Topoisomerase</keyword>
<sequence length="599" mass="66288">MEWLDSDTDTSDTDSSDSSPHSDTDSSDSSLHSDTDSSDSSLDSDTDTDSDSGVRPMDALAVLVPATRIDALSQLRAAVVVPLGGLRYSAPRIECGVGIELVNDNAQTIIASISRTLDRVRFLMAIHSNPVLALIPRDDSVWRYNYASNATFLACSPEKAVSLLHSKFPKFDQTVKCLEIIYELLRENRTATKRDIYYRHVRLFKSQASVDYIVESIACSLGVHRHSLNLTASPKGLTRGPFKIHVQKALGVENEGEPDPIRVISARETAILIPATETIVAIEFAPRSRLIAAIQVLVVEKEASFSGLCGEMDTRGGEHAGSLDWILITGKGYPDKNTQMFVHLLSNAKFVQESMQDGSIRHIWNRVTPNLNPIGEVMEQQSLDSHLVPDLFSDDSDGDTFEACSSPCKDTVDMQDDSDMDWTATDATFDERYLVAQSSDSENDSVVPSYAGQTAMGAQIHGLFDCDPHGIDILLCYKFGSKKNAYESPYTAVPSMKWAGVTMKDVLVDHCTQFFDSNQMVAARKGEVMYLDQAERKKILMLLKRVDEMRHHHVGSLDDAGLSFIRTELQRMMFSGIKVEIQGFSISYLLTPYLVEKLA</sequence>
<evidence type="ECO:0000256" key="4">
    <source>
        <dbReference type="ARBA" id="ARBA00012895"/>
    </source>
</evidence>
<evidence type="ECO:0000256" key="6">
    <source>
        <dbReference type="ARBA" id="ARBA00022842"/>
    </source>
</evidence>
<dbReference type="InterPro" id="IPR036388">
    <property type="entry name" value="WH-like_DNA-bd_sf"/>
</dbReference>
<dbReference type="PANTHER" id="PTHR10848">
    <property type="entry name" value="MEIOTIC RECOMBINATION PROTEIN SPO11"/>
    <property type="match status" value="1"/>
</dbReference>
<evidence type="ECO:0000256" key="11">
    <source>
        <dbReference type="SAM" id="MobiDB-lite"/>
    </source>
</evidence>
<dbReference type="GO" id="GO:0042138">
    <property type="term" value="P:meiotic DNA double-strand break formation"/>
    <property type="evidence" value="ECO:0007669"/>
    <property type="project" value="TreeGrafter"/>
</dbReference>
<evidence type="ECO:0000256" key="3">
    <source>
        <dbReference type="ARBA" id="ARBA00006559"/>
    </source>
</evidence>
<dbReference type="InterPro" id="IPR036078">
    <property type="entry name" value="Spo11/TopoVI_A_sf"/>
</dbReference>
<feature type="compositionally biased region" description="Low complexity" evidence="11">
    <location>
        <begin position="16"/>
        <end position="41"/>
    </location>
</feature>
<feature type="domain" description="Spo11/DNA topoisomerase VI subunit A N-terminal" evidence="12">
    <location>
        <begin position="170"/>
        <end position="229"/>
    </location>
</feature>
<evidence type="ECO:0000256" key="8">
    <source>
        <dbReference type="ARBA" id="ARBA00023125"/>
    </source>
</evidence>
<comment type="catalytic activity">
    <reaction evidence="1 10">
        <text>ATP-dependent breakage, passage and rejoining of double-stranded DNA.</text>
        <dbReference type="EC" id="5.6.2.2"/>
    </reaction>
</comment>
<evidence type="ECO:0000256" key="2">
    <source>
        <dbReference type="ARBA" id="ARBA00001946"/>
    </source>
</evidence>
<dbReference type="InterPro" id="IPR002815">
    <property type="entry name" value="Spo11/TopoVI_A"/>
</dbReference>
<dbReference type="GO" id="GO:0003677">
    <property type="term" value="F:DNA binding"/>
    <property type="evidence" value="ECO:0007669"/>
    <property type="project" value="UniProtKB-UniRule"/>
</dbReference>
<dbReference type="GO" id="GO:0000228">
    <property type="term" value="C:nuclear chromosome"/>
    <property type="evidence" value="ECO:0007669"/>
    <property type="project" value="TreeGrafter"/>
</dbReference>
<dbReference type="EC" id="5.6.2.2" evidence="4"/>
<comment type="caution">
    <text evidence="14">The sequence shown here is derived from an EMBL/GenBank/DDBJ whole genome shotgun (WGS) entry which is preliminary data.</text>
</comment>
<dbReference type="GO" id="GO:0046872">
    <property type="term" value="F:metal ion binding"/>
    <property type="evidence" value="ECO:0007669"/>
    <property type="project" value="UniProtKB-KW"/>
</dbReference>
<evidence type="ECO:0000256" key="7">
    <source>
        <dbReference type="ARBA" id="ARBA00023029"/>
    </source>
</evidence>
<dbReference type="EMBL" id="QEAP01000237">
    <property type="protein sequence ID" value="TPX71977.1"/>
    <property type="molecule type" value="Genomic_DNA"/>
</dbReference>
<dbReference type="PRINTS" id="PR01550">
    <property type="entry name" value="TOP6AFAMILY"/>
</dbReference>
<organism evidence="14 15">
    <name type="scientific">Chytriomyces confervae</name>
    <dbReference type="NCBI Taxonomy" id="246404"/>
    <lineage>
        <taxon>Eukaryota</taxon>
        <taxon>Fungi</taxon>
        <taxon>Fungi incertae sedis</taxon>
        <taxon>Chytridiomycota</taxon>
        <taxon>Chytridiomycota incertae sedis</taxon>
        <taxon>Chytridiomycetes</taxon>
        <taxon>Chytridiales</taxon>
        <taxon>Chytriomycetaceae</taxon>
        <taxon>Chytriomyces</taxon>
    </lineage>
</organism>
<evidence type="ECO:0000259" key="12">
    <source>
        <dbReference type="Pfam" id="PF04406"/>
    </source>
</evidence>
<dbReference type="GO" id="GO:0007131">
    <property type="term" value="P:reciprocal meiotic recombination"/>
    <property type="evidence" value="ECO:0007669"/>
    <property type="project" value="TreeGrafter"/>
</dbReference>
<dbReference type="GO" id="GO:0003918">
    <property type="term" value="F:DNA topoisomerase type II (double strand cut, ATP-hydrolyzing) activity"/>
    <property type="evidence" value="ECO:0007669"/>
    <property type="project" value="UniProtKB-UniRule"/>
</dbReference>
<dbReference type="STRING" id="246404.A0A507F8N4"/>
<feature type="domain" description="Topoisomerase 6 subunit A/Spo11 TOPRIM" evidence="13">
    <location>
        <begin position="296"/>
        <end position="347"/>
    </location>
</feature>
<dbReference type="SUPFAM" id="SSF56726">
    <property type="entry name" value="DNA topoisomerase IV, alpha subunit"/>
    <property type="match status" value="2"/>
</dbReference>
<dbReference type="InterPro" id="IPR013049">
    <property type="entry name" value="Spo11/TopoVI_A_N"/>
</dbReference>
<dbReference type="Gene3D" id="1.10.10.10">
    <property type="entry name" value="Winged helix-like DNA-binding domain superfamily/Winged helix DNA-binding domain"/>
    <property type="match status" value="1"/>
</dbReference>
<evidence type="ECO:0000259" key="13">
    <source>
        <dbReference type="Pfam" id="PF21180"/>
    </source>
</evidence>
<keyword evidence="9 10" id="KW-0413">Isomerase</keyword>
<feature type="compositionally biased region" description="Acidic residues" evidence="11">
    <location>
        <begin position="1"/>
        <end position="15"/>
    </location>
</feature>
<evidence type="ECO:0000313" key="14">
    <source>
        <dbReference type="EMBL" id="TPX71977.1"/>
    </source>
</evidence>
<dbReference type="PROSITE" id="PS52041">
    <property type="entry name" value="TOPO_IIB"/>
    <property type="match status" value="1"/>
</dbReference>
<evidence type="ECO:0000256" key="10">
    <source>
        <dbReference type="PROSITE-ProRule" id="PRU01385"/>
    </source>
</evidence>
<dbReference type="PANTHER" id="PTHR10848:SF0">
    <property type="entry name" value="MEIOTIC RECOMBINATION PROTEIN SPO11"/>
    <property type="match status" value="1"/>
</dbReference>
<dbReference type="InterPro" id="IPR034136">
    <property type="entry name" value="TOPRIM_Topo6A/Spo11"/>
</dbReference>
<comment type="similarity">
    <text evidence="3 10">Belongs to the TOP6A family.</text>
</comment>
<dbReference type="AlphaFoldDB" id="A0A507F8N4"/>
<dbReference type="GO" id="GO:0000706">
    <property type="term" value="P:meiotic DNA double-strand break processing"/>
    <property type="evidence" value="ECO:0007669"/>
    <property type="project" value="TreeGrafter"/>
</dbReference>
<keyword evidence="6" id="KW-0460">Magnesium</keyword>
<feature type="domain" description="Topoisomerase 6 subunit A/Spo11 TOPRIM" evidence="13">
    <location>
        <begin position="457"/>
        <end position="598"/>
    </location>
</feature>
<keyword evidence="5" id="KW-0479">Metal-binding</keyword>
<dbReference type="CDD" id="cd00223">
    <property type="entry name" value="TOPRIM_TopoIIB_SPO"/>
    <property type="match status" value="1"/>
</dbReference>